<comment type="caution">
    <text evidence="6">The sequence shown here is derived from an EMBL/GenBank/DDBJ whole genome shotgun (WGS) entry which is preliminary data.</text>
</comment>
<accession>A0A081NL07</accession>
<dbReference type="PANTHER" id="PTHR30055:SF220">
    <property type="entry name" value="TETR-FAMILY REGULATORY PROTEIN"/>
    <property type="match status" value="1"/>
</dbReference>
<dbReference type="GO" id="GO:0003700">
    <property type="term" value="F:DNA-binding transcription factor activity"/>
    <property type="evidence" value="ECO:0007669"/>
    <property type="project" value="TreeGrafter"/>
</dbReference>
<evidence type="ECO:0000256" key="3">
    <source>
        <dbReference type="ARBA" id="ARBA00023163"/>
    </source>
</evidence>
<dbReference type="InterPro" id="IPR050109">
    <property type="entry name" value="HTH-type_TetR-like_transc_reg"/>
</dbReference>
<dbReference type="AlphaFoldDB" id="A0A081NL07"/>
<keyword evidence="2 4" id="KW-0238">DNA-binding</keyword>
<dbReference type="Pfam" id="PF00440">
    <property type="entry name" value="TetR_N"/>
    <property type="match status" value="1"/>
</dbReference>
<feature type="domain" description="HTH tetR-type" evidence="5">
    <location>
        <begin position="7"/>
        <end position="67"/>
    </location>
</feature>
<reference evidence="6 7" key="1">
    <citation type="submission" date="2014-06" db="EMBL/GenBank/DDBJ databases">
        <title>Whole Genome Sequences of Three Symbiotic Endozoicomonas Bacteria.</title>
        <authorList>
            <person name="Neave M.J."/>
            <person name="Apprill A."/>
            <person name="Voolstra C.R."/>
        </authorList>
    </citation>
    <scope>NUCLEOTIDE SEQUENCE [LARGE SCALE GENOMIC DNA]</scope>
    <source>
        <strain evidence="6 7">DSM 25634</strain>
    </source>
</reference>
<keyword evidence="3" id="KW-0804">Transcription</keyword>
<evidence type="ECO:0000259" key="5">
    <source>
        <dbReference type="PROSITE" id="PS50977"/>
    </source>
</evidence>
<organism evidence="6 7">
    <name type="scientific">Endozoicomonas numazuensis</name>
    <dbReference type="NCBI Taxonomy" id="1137799"/>
    <lineage>
        <taxon>Bacteria</taxon>
        <taxon>Pseudomonadati</taxon>
        <taxon>Pseudomonadota</taxon>
        <taxon>Gammaproteobacteria</taxon>
        <taxon>Oceanospirillales</taxon>
        <taxon>Endozoicomonadaceae</taxon>
        <taxon>Endozoicomonas</taxon>
    </lineage>
</organism>
<dbReference type="PROSITE" id="PS50977">
    <property type="entry name" value="HTH_TETR_2"/>
    <property type="match status" value="1"/>
</dbReference>
<keyword evidence="7" id="KW-1185">Reference proteome</keyword>
<dbReference type="OrthoDB" id="5293556at2"/>
<dbReference type="GO" id="GO:0000976">
    <property type="term" value="F:transcription cis-regulatory region binding"/>
    <property type="evidence" value="ECO:0007669"/>
    <property type="project" value="TreeGrafter"/>
</dbReference>
<dbReference type="Gene3D" id="1.10.357.10">
    <property type="entry name" value="Tetracycline Repressor, domain 2"/>
    <property type="match status" value="1"/>
</dbReference>
<dbReference type="RefSeq" id="WP_034832783.1">
    <property type="nucleotide sequence ID" value="NZ_JOKH01000001.1"/>
</dbReference>
<dbReference type="STRING" id="1137799.GZ78_03745"/>
<dbReference type="InterPro" id="IPR025996">
    <property type="entry name" value="MT1864/Rv1816-like_C"/>
</dbReference>
<dbReference type="SUPFAM" id="SSF48498">
    <property type="entry name" value="Tetracyclin repressor-like, C-terminal domain"/>
    <property type="match status" value="1"/>
</dbReference>
<gene>
    <name evidence="6" type="ORF">GZ78_03745</name>
</gene>
<dbReference type="Proteomes" id="UP000028073">
    <property type="component" value="Unassembled WGS sequence"/>
</dbReference>
<dbReference type="InterPro" id="IPR001647">
    <property type="entry name" value="HTH_TetR"/>
</dbReference>
<evidence type="ECO:0000313" key="6">
    <source>
        <dbReference type="EMBL" id="KEQ19130.1"/>
    </source>
</evidence>
<dbReference type="InterPro" id="IPR009057">
    <property type="entry name" value="Homeodomain-like_sf"/>
</dbReference>
<dbReference type="Pfam" id="PF13305">
    <property type="entry name" value="TetR_C_33"/>
    <property type="match status" value="1"/>
</dbReference>
<evidence type="ECO:0000256" key="2">
    <source>
        <dbReference type="ARBA" id="ARBA00023125"/>
    </source>
</evidence>
<proteinExistence type="predicted"/>
<dbReference type="PANTHER" id="PTHR30055">
    <property type="entry name" value="HTH-TYPE TRANSCRIPTIONAL REGULATOR RUTR"/>
    <property type="match status" value="1"/>
</dbReference>
<sequence length="195" mass="21334">MASYHHGNLRETLLAEARKQLEKEGIDKLSLRALARTVGVSQTAPYRHFPDKNALMIAMATSGFEELRQYLVARSGASPDLDSALVEVGLAYVDFAKNNTALYKLMFGPALANKESCPELYESAESCIKALQALIQLKLSAPESDETLWYITINAAALIKGHTSMILEGIDNCHPDTGADFDLSKALKVFLSMLP</sequence>
<keyword evidence="1" id="KW-0805">Transcription regulation</keyword>
<feature type="DNA-binding region" description="H-T-H motif" evidence="4">
    <location>
        <begin position="30"/>
        <end position="49"/>
    </location>
</feature>
<evidence type="ECO:0000256" key="4">
    <source>
        <dbReference type="PROSITE-ProRule" id="PRU00335"/>
    </source>
</evidence>
<dbReference type="SUPFAM" id="SSF46689">
    <property type="entry name" value="Homeodomain-like"/>
    <property type="match status" value="1"/>
</dbReference>
<evidence type="ECO:0000256" key="1">
    <source>
        <dbReference type="ARBA" id="ARBA00023015"/>
    </source>
</evidence>
<dbReference type="PRINTS" id="PR00455">
    <property type="entry name" value="HTHTETR"/>
</dbReference>
<dbReference type="InterPro" id="IPR036271">
    <property type="entry name" value="Tet_transcr_reg_TetR-rel_C_sf"/>
</dbReference>
<protein>
    <recommendedName>
        <fullName evidence="5">HTH tetR-type domain-containing protein</fullName>
    </recommendedName>
</protein>
<evidence type="ECO:0000313" key="7">
    <source>
        <dbReference type="Proteomes" id="UP000028073"/>
    </source>
</evidence>
<name>A0A081NL07_9GAMM</name>
<dbReference type="eggNOG" id="COG1309">
    <property type="taxonomic scope" value="Bacteria"/>
</dbReference>
<dbReference type="EMBL" id="JOKH01000001">
    <property type="protein sequence ID" value="KEQ19130.1"/>
    <property type="molecule type" value="Genomic_DNA"/>
</dbReference>